<keyword evidence="3" id="KW-0560">Oxidoreductase</keyword>
<dbReference type="Pfam" id="PF03992">
    <property type="entry name" value="ABM"/>
    <property type="match status" value="1"/>
</dbReference>
<name>A0A5N0TAZ9_9MICO</name>
<accession>A0A5N0TAZ9</accession>
<keyword evidence="3" id="KW-0503">Monooxygenase</keyword>
<evidence type="ECO:0000256" key="1">
    <source>
        <dbReference type="SAM" id="MobiDB-lite"/>
    </source>
</evidence>
<feature type="region of interest" description="Disordered" evidence="1">
    <location>
        <begin position="1"/>
        <end position="24"/>
    </location>
</feature>
<feature type="domain" description="ABM" evidence="2">
    <location>
        <begin position="29"/>
        <end position="117"/>
    </location>
</feature>
<organism evidence="3 4">
    <name type="scientific">Microbacterium caowuchunii</name>
    <dbReference type="NCBI Taxonomy" id="2614638"/>
    <lineage>
        <taxon>Bacteria</taxon>
        <taxon>Bacillati</taxon>
        <taxon>Actinomycetota</taxon>
        <taxon>Actinomycetes</taxon>
        <taxon>Micrococcales</taxon>
        <taxon>Microbacteriaceae</taxon>
        <taxon>Microbacterium</taxon>
    </lineage>
</organism>
<gene>
    <name evidence="3" type="ORF">F6B40_11080</name>
</gene>
<dbReference type="InterPro" id="IPR011008">
    <property type="entry name" value="Dimeric_a/b-barrel"/>
</dbReference>
<protein>
    <submittedName>
        <fullName evidence="3">Antibiotic biosynthesis monooxygenase</fullName>
    </submittedName>
</protein>
<comment type="caution">
    <text evidence="3">The sequence shown here is derived from an EMBL/GenBank/DDBJ whole genome shotgun (WGS) entry which is preliminary data.</text>
</comment>
<dbReference type="Proteomes" id="UP000326838">
    <property type="component" value="Unassembled WGS sequence"/>
</dbReference>
<dbReference type="EMBL" id="VYUY01000015">
    <property type="protein sequence ID" value="KAA9132243.1"/>
    <property type="molecule type" value="Genomic_DNA"/>
</dbReference>
<evidence type="ECO:0000313" key="3">
    <source>
        <dbReference type="EMBL" id="KAA9132243.1"/>
    </source>
</evidence>
<evidence type="ECO:0000313" key="4">
    <source>
        <dbReference type="Proteomes" id="UP000326838"/>
    </source>
</evidence>
<proteinExistence type="predicted"/>
<sequence length="126" mass="14008">MAGGTPGGPALQHPSGFRPAHERGETMTHVAIVEFRIRPERLEEARGLFARMLETSRAYTGCERLDWLVDRDDPASWTLYEEWSSWEAEQAYRDFRAGAGAVPEMGPLLAGPPRLVRLDPIGTEAS</sequence>
<dbReference type="GO" id="GO:0004497">
    <property type="term" value="F:monooxygenase activity"/>
    <property type="evidence" value="ECO:0007669"/>
    <property type="project" value="UniProtKB-KW"/>
</dbReference>
<dbReference type="PROSITE" id="PS51725">
    <property type="entry name" value="ABM"/>
    <property type="match status" value="1"/>
</dbReference>
<keyword evidence="4" id="KW-1185">Reference proteome</keyword>
<dbReference type="InterPro" id="IPR007138">
    <property type="entry name" value="ABM_dom"/>
</dbReference>
<reference evidence="4" key="1">
    <citation type="submission" date="2019-09" db="EMBL/GenBank/DDBJ databases">
        <title>Mumia zhuanghuii sp. nov. isolated from the intestinal contents of plateau pika (Ochotona curzoniae) in the Qinghai-Tibet plateau of China.</title>
        <authorList>
            <person name="Tian Z."/>
        </authorList>
    </citation>
    <scope>NUCLEOTIDE SEQUENCE [LARGE SCALE GENOMIC DNA]</scope>
    <source>
        <strain evidence="4">L-033</strain>
    </source>
</reference>
<dbReference type="AlphaFoldDB" id="A0A5N0TAZ9"/>
<evidence type="ECO:0000259" key="2">
    <source>
        <dbReference type="PROSITE" id="PS51725"/>
    </source>
</evidence>
<dbReference type="SUPFAM" id="SSF54909">
    <property type="entry name" value="Dimeric alpha+beta barrel"/>
    <property type="match status" value="1"/>
</dbReference>
<dbReference type="Gene3D" id="3.30.70.100">
    <property type="match status" value="1"/>
</dbReference>